<dbReference type="InterPro" id="IPR027381">
    <property type="entry name" value="LytR/CpsA/Psr_C"/>
</dbReference>
<evidence type="ECO:0000259" key="2">
    <source>
        <dbReference type="Pfam" id="PF13399"/>
    </source>
</evidence>
<reference evidence="3 4" key="1">
    <citation type="submission" date="2019-06" db="EMBL/GenBank/DDBJ databases">
        <title>Sequencing the genomes of 1000 actinobacteria strains.</title>
        <authorList>
            <person name="Klenk H.-P."/>
        </authorList>
    </citation>
    <scope>NUCLEOTIDE SEQUENCE [LARGE SCALE GENOMIC DNA]</scope>
    <source>
        <strain evidence="3 4">DSM 45671</strain>
    </source>
</reference>
<sequence>MAAPAPAPSDGGSGARTGGDTGTARSGGGGGGGTSVARLPLRVYNNSTISGLATRAAEDFRKAGWPIDEIGNYPQGIIPTTTVYYRPGTEEEAAAKALAEQFRMRVNPRFEGLQHASPGIIVIVTNDYGR</sequence>
<name>A0A561SSY1_9PSEU</name>
<dbReference type="OrthoDB" id="4427486at2"/>
<dbReference type="EMBL" id="VIWU01000001">
    <property type="protein sequence ID" value="TWF77961.1"/>
    <property type="molecule type" value="Genomic_DNA"/>
</dbReference>
<dbReference type="Pfam" id="PF13399">
    <property type="entry name" value="LytR_C"/>
    <property type="match status" value="1"/>
</dbReference>
<feature type="compositionally biased region" description="Gly residues" evidence="1">
    <location>
        <begin position="11"/>
        <end position="34"/>
    </location>
</feature>
<dbReference type="Gene3D" id="3.30.70.2390">
    <property type="match status" value="1"/>
</dbReference>
<gene>
    <name evidence="3" type="ORF">FHX44_113878</name>
</gene>
<feature type="domain" description="LytR/CpsA/Psr regulator C-terminal" evidence="2">
    <location>
        <begin position="39"/>
        <end position="128"/>
    </location>
</feature>
<evidence type="ECO:0000313" key="4">
    <source>
        <dbReference type="Proteomes" id="UP000321261"/>
    </source>
</evidence>
<dbReference type="AlphaFoldDB" id="A0A561SSY1"/>
<protein>
    <submittedName>
        <fullName evidence="3">LytR cell envelope-related transcriptional attenuator</fullName>
    </submittedName>
</protein>
<proteinExistence type="predicted"/>
<organism evidence="3 4">
    <name type="scientific">Pseudonocardia hierapolitana</name>
    <dbReference type="NCBI Taxonomy" id="1128676"/>
    <lineage>
        <taxon>Bacteria</taxon>
        <taxon>Bacillati</taxon>
        <taxon>Actinomycetota</taxon>
        <taxon>Actinomycetes</taxon>
        <taxon>Pseudonocardiales</taxon>
        <taxon>Pseudonocardiaceae</taxon>
        <taxon>Pseudonocardia</taxon>
    </lineage>
</organism>
<comment type="caution">
    <text evidence="3">The sequence shown here is derived from an EMBL/GenBank/DDBJ whole genome shotgun (WGS) entry which is preliminary data.</text>
</comment>
<accession>A0A561SSY1</accession>
<keyword evidence="4" id="KW-1185">Reference proteome</keyword>
<evidence type="ECO:0000313" key="3">
    <source>
        <dbReference type="EMBL" id="TWF77961.1"/>
    </source>
</evidence>
<feature type="region of interest" description="Disordered" evidence="1">
    <location>
        <begin position="1"/>
        <end position="37"/>
    </location>
</feature>
<dbReference type="Proteomes" id="UP000321261">
    <property type="component" value="Unassembled WGS sequence"/>
</dbReference>
<feature type="compositionally biased region" description="Low complexity" evidence="1">
    <location>
        <begin position="1"/>
        <end position="10"/>
    </location>
</feature>
<evidence type="ECO:0000256" key="1">
    <source>
        <dbReference type="SAM" id="MobiDB-lite"/>
    </source>
</evidence>